<organism evidence="1 2">
    <name type="scientific">Nocardia huaxiensis</name>
    <dbReference type="NCBI Taxonomy" id="2755382"/>
    <lineage>
        <taxon>Bacteria</taxon>
        <taxon>Bacillati</taxon>
        <taxon>Actinomycetota</taxon>
        <taxon>Actinomycetes</taxon>
        <taxon>Mycobacteriales</taxon>
        <taxon>Nocardiaceae</taxon>
        <taxon>Nocardia</taxon>
    </lineage>
</organism>
<reference evidence="1 2" key="1">
    <citation type="submission" date="2020-07" db="EMBL/GenBank/DDBJ databases">
        <authorList>
            <person name="Zhuang K."/>
            <person name="Ran Y."/>
        </authorList>
    </citation>
    <scope>NUCLEOTIDE SEQUENCE [LARGE SCALE GENOMIC DNA]</scope>
    <source>
        <strain evidence="1 2">WCH-YHL-001</strain>
    </source>
</reference>
<dbReference type="AlphaFoldDB" id="A0A7D6VG49"/>
<sequence length="145" mass="15892">MAESIEKAAASLDFSGSRALRVLLHAGVSTLWPILKSSPDKQIRAYEATLAGLRRRWENQAVCVPDPEATARIRELDADVTAFLDLCAERSGTQWLEPCDAIAAYLLAVIQGMLLRWLADCDDETSLVVLDDLVSYLSTKAVELA</sequence>
<dbReference type="KEGG" id="nhu:H0264_12005"/>
<dbReference type="Proteomes" id="UP000515512">
    <property type="component" value="Chromosome"/>
</dbReference>
<protein>
    <submittedName>
        <fullName evidence="1">TetR family transcriptional regulator</fullName>
    </submittedName>
</protein>
<accession>A0A7D6VG49</accession>
<evidence type="ECO:0000313" key="2">
    <source>
        <dbReference type="Proteomes" id="UP000515512"/>
    </source>
</evidence>
<proteinExistence type="predicted"/>
<evidence type="ECO:0000313" key="1">
    <source>
        <dbReference type="EMBL" id="QLY34313.1"/>
    </source>
</evidence>
<name>A0A7D6VG49_9NOCA</name>
<keyword evidence="2" id="KW-1185">Reference proteome</keyword>
<dbReference type="EMBL" id="CP059399">
    <property type="protein sequence ID" value="QLY34313.1"/>
    <property type="molecule type" value="Genomic_DNA"/>
</dbReference>
<gene>
    <name evidence="1" type="ORF">H0264_12005</name>
</gene>